<sequence>MSDKTFIVTKEEMDPKMYELLMLDVERIRKSYGKEYANKGKVAGMTVRCGVRYWLTSNEPGELTIEQYKHAKETYKR</sequence>
<proteinExistence type="predicted"/>
<organism evidence="1">
    <name type="scientific">Phage sp. ctqZP6</name>
    <dbReference type="NCBI Taxonomy" id="2828010"/>
    <lineage>
        <taxon>Viruses</taxon>
    </lineage>
</organism>
<reference evidence="1" key="1">
    <citation type="journal article" date="2021" name="Proc. Natl. Acad. Sci. U.S.A.">
        <title>A Catalog of Tens of Thousands of Viruses from Human Metagenomes Reveals Hidden Associations with Chronic Diseases.</title>
        <authorList>
            <person name="Tisza M.J."/>
            <person name="Buck C.B."/>
        </authorList>
    </citation>
    <scope>NUCLEOTIDE SEQUENCE</scope>
    <source>
        <strain evidence="1">CtqZP6</strain>
    </source>
</reference>
<dbReference type="EMBL" id="BK032598">
    <property type="protein sequence ID" value="DAF50613.1"/>
    <property type="molecule type" value="Genomic_DNA"/>
</dbReference>
<evidence type="ECO:0000313" key="1">
    <source>
        <dbReference type="EMBL" id="DAF50613.1"/>
    </source>
</evidence>
<name>A0A8S5SHY7_9VIRU</name>
<accession>A0A8S5SHY7</accession>
<protein>
    <submittedName>
        <fullName evidence="1">Uncharacterized protein</fullName>
    </submittedName>
</protein>